<organism evidence="5 6">
    <name type="scientific">Duncaniella muris</name>
    <dbReference type="NCBI Taxonomy" id="2094150"/>
    <lineage>
        <taxon>Bacteria</taxon>
        <taxon>Pseudomonadati</taxon>
        <taxon>Bacteroidota</taxon>
        <taxon>Bacteroidia</taxon>
        <taxon>Bacteroidales</taxon>
        <taxon>Muribaculaceae</taxon>
        <taxon>Duncaniella</taxon>
    </lineage>
</organism>
<keyword evidence="5" id="KW-0378">Hydrolase</keyword>
<dbReference type="Gene3D" id="1.10.3210.10">
    <property type="entry name" value="Hypothetical protein af1432"/>
    <property type="match status" value="1"/>
</dbReference>
<dbReference type="SUPFAM" id="SSF109604">
    <property type="entry name" value="HD-domain/PDEase-like"/>
    <property type="match status" value="1"/>
</dbReference>
<dbReference type="InterPro" id="IPR004095">
    <property type="entry name" value="TGS"/>
</dbReference>
<dbReference type="SMART" id="SM00471">
    <property type="entry name" value="HDc"/>
    <property type="match status" value="1"/>
</dbReference>
<evidence type="ECO:0000256" key="1">
    <source>
        <dbReference type="ARBA" id="ARBA00025704"/>
    </source>
</evidence>
<dbReference type="InterPro" id="IPR012675">
    <property type="entry name" value="Beta-grasp_dom_sf"/>
</dbReference>
<dbReference type="InterPro" id="IPR012676">
    <property type="entry name" value="TGS-like"/>
</dbReference>
<evidence type="ECO:0000259" key="3">
    <source>
        <dbReference type="PROSITE" id="PS51831"/>
    </source>
</evidence>
<dbReference type="Pfam" id="PF19296">
    <property type="entry name" value="RelA_AH_RIS"/>
    <property type="match status" value="1"/>
</dbReference>
<proteinExistence type="inferred from homology"/>
<dbReference type="GO" id="GO:0016787">
    <property type="term" value="F:hydrolase activity"/>
    <property type="evidence" value="ECO:0007669"/>
    <property type="project" value="UniProtKB-KW"/>
</dbReference>
<comment type="caution">
    <text evidence="5">The sequence shown here is derived from an EMBL/GenBank/DDBJ whole genome shotgun (WGS) entry which is preliminary data.</text>
</comment>
<dbReference type="Pfam" id="PF02824">
    <property type="entry name" value="TGS"/>
    <property type="match status" value="1"/>
</dbReference>
<evidence type="ECO:0000259" key="4">
    <source>
        <dbReference type="PROSITE" id="PS51880"/>
    </source>
</evidence>
<reference evidence="6" key="1">
    <citation type="submission" date="2018-02" db="EMBL/GenBank/DDBJ databases">
        <authorList>
            <person name="Clavel T."/>
            <person name="Strowig T."/>
        </authorList>
    </citation>
    <scope>NUCLEOTIDE SEQUENCE [LARGE SCALE GENOMIC DNA]</scope>
    <source>
        <strain evidence="6">DSM 103720</strain>
    </source>
</reference>
<dbReference type="PROSITE" id="PS51831">
    <property type="entry name" value="HD"/>
    <property type="match status" value="1"/>
</dbReference>
<accession>A0A2V1IPV4</accession>
<protein>
    <submittedName>
        <fullName evidence="5">Bifunctional (P)ppGpp synthetase/guanosine-3',5'-bis(Diphosphate) 3'-pyrophosphohydrolase</fullName>
    </submittedName>
</protein>
<evidence type="ECO:0000313" key="5">
    <source>
        <dbReference type="EMBL" id="PWB02271.1"/>
    </source>
</evidence>
<dbReference type="GeneID" id="82526164"/>
<dbReference type="InterPro" id="IPR043519">
    <property type="entry name" value="NT_sf"/>
</dbReference>
<keyword evidence="6" id="KW-1185">Reference proteome</keyword>
<dbReference type="SUPFAM" id="SSF81301">
    <property type="entry name" value="Nucleotidyltransferase"/>
    <property type="match status" value="1"/>
</dbReference>
<dbReference type="InterPro" id="IPR033655">
    <property type="entry name" value="TGS_RelA/SpoT"/>
</dbReference>
<name>A0A2V1IPV4_9BACT</name>
<dbReference type="PANTHER" id="PTHR21262:SF31">
    <property type="entry name" value="GTP PYROPHOSPHOKINASE"/>
    <property type="match status" value="1"/>
</dbReference>
<dbReference type="NCBIfam" id="TIGR00691">
    <property type="entry name" value="spoT_relA"/>
    <property type="match status" value="1"/>
</dbReference>
<dbReference type="FunFam" id="1.10.3210.10:FF:000001">
    <property type="entry name" value="GTP pyrophosphokinase RelA"/>
    <property type="match status" value="1"/>
</dbReference>
<dbReference type="Pfam" id="PF13328">
    <property type="entry name" value="HD_4"/>
    <property type="match status" value="1"/>
</dbReference>
<dbReference type="PANTHER" id="PTHR21262">
    <property type="entry name" value="GUANOSINE-3',5'-BIS DIPHOSPHATE 3'-PYROPHOSPHOHYDROLASE"/>
    <property type="match status" value="1"/>
</dbReference>
<comment type="pathway">
    <text evidence="1">Purine metabolism.</text>
</comment>
<dbReference type="InterPro" id="IPR002912">
    <property type="entry name" value="ACT_dom"/>
</dbReference>
<dbReference type="InterPro" id="IPR045600">
    <property type="entry name" value="RelA/SpoT_AH_RIS"/>
</dbReference>
<evidence type="ECO:0000256" key="2">
    <source>
        <dbReference type="RuleBase" id="RU003847"/>
    </source>
</evidence>
<dbReference type="InterPro" id="IPR003607">
    <property type="entry name" value="HD/PDEase_dom"/>
</dbReference>
<dbReference type="GO" id="GO:0005886">
    <property type="term" value="C:plasma membrane"/>
    <property type="evidence" value="ECO:0007669"/>
    <property type="project" value="TreeGrafter"/>
</dbReference>
<dbReference type="Gene3D" id="3.30.70.260">
    <property type="match status" value="1"/>
</dbReference>
<dbReference type="Pfam" id="PF04607">
    <property type="entry name" value="RelA_SpoT"/>
    <property type="match status" value="1"/>
</dbReference>
<dbReference type="InterPro" id="IPR006674">
    <property type="entry name" value="HD_domain"/>
</dbReference>
<dbReference type="FunFam" id="3.10.20.30:FF:000002">
    <property type="entry name" value="GTP pyrophosphokinase (RelA/SpoT)"/>
    <property type="match status" value="1"/>
</dbReference>
<dbReference type="Gene3D" id="3.10.20.30">
    <property type="match status" value="1"/>
</dbReference>
<dbReference type="CDD" id="cd00077">
    <property type="entry name" value="HDc"/>
    <property type="match status" value="1"/>
</dbReference>
<dbReference type="RefSeq" id="WP_107032304.1">
    <property type="nucleotide sequence ID" value="NZ_CAJSYL010000012.1"/>
</dbReference>
<dbReference type="SUPFAM" id="SSF55021">
    <property type="entry name" value="ACT-like"/>
    <property type="match status" value="1"/>
</dbReference>
<dbReference type="InterPro" id="IPR004811">
    <property type="entry name" value="RelA/Spo_fam"/>
</dbReference>
<feature type="domain" description="TGS" evidence="4">
    <location>
        <begin position="406"/>
        <end position="467"/>
    </location>
</feature>
<dbReference type="Proteomes" id="UP000244905">
    <property type="component" value="Unassembled WGS sequence"/>
</dbReference>
<dbReference type="Gene3D" id="3.30.460.10">
    <property type="entry name" value="Beta Polymerase, domain 2"/>
    <property type="match status" value="1"/>
</dbReference>
<dbReference type="InterPro" id="IPR045865">
    <property type="entry name" value="ACT-like_dom_sf"/>
</dbReference>
<dbReference type="CDD" id="cd01668">
    <property type="entry name" value="TGS_RSH"/>
    <property type="match status" value="1"/>
</dbReference>
<dbReference type="EMBL" id="PUEC01000014">
    <property type="protein sequence ID" value="PWB02271.1"/>
    <property type="molecule type" value="Genomic_DNA"/>
</dbReference>
<dbReference type="PROSITE" id="PS51880">
    <property type="entry name" value="TGS"/>
    <property type="match status" value="1"/>
</dbReference>
<gene>
    <name evidence="5" type="ORF">C5O23_07380</name>
</gene>
<dbReference type="SMART" id="SM00954">
    <property type="entry name" value="RelA_SpoT"/>
    <property type="match status" value="1"/>
</dbReference>
<dbReference type="SUPFAM" id="SSF81271">
    <property type="entry name" value="TGS-like"/>
    <property type="match status" value="1"/>
</dbReference>
<dbReference type="Pfam" id="PF13291">
    <property type="entry name" value="ACT_4"/>
    <property type="match status" value="1"/>
</dbReference>
<sequence>MQEYNLTPEEEERYVEAQFRDLLDGYLASNHRKKVDIIERAFRFAKEAHKGVRRRSGEPYILHPIAVAKIASQEIGLGSTSICAALLHDVVEDTEYRVEDIEQHFGRKIARIVEGLTKISGGIFGDKASAQAENFRKLLLTMSEDIRVVLIKMADRLHNMRTLGSMAPNKQYKIAGETLYIYAPLAHRLGLFAIKTELEDLSFKYEHPAEYDRISGLIRQSEAGREMVYNDFASPILKRLDAMGLSYEAKARLKSVYSIWRKMDTKHIPFEEVYDLYAMRIIFDTPEGVSEKEMCYRIYVALTDLYRPHPERTRDWIANPKANGYQALHVTLMGPDGNWIEVQIRSRRMDEIAEKGFAAHWKYKIGEHEEESELNVWLKTIKDILDDPTPSAIDFLDTLKLNLFATEIVVFTPKGELLTLPAGATVLDVAFSLHSELGMHCIAGKVNHKLVPLSQKLNSGDQVEVLTSQSQKPKEEWMNFLMSAKAKTRLRKELRKVQQPYIEKGKEIFDDFLVQNDIILNNSVMTKILGTYHVQSREELFLKLGNGEISIDDYLNVNTSRGARSLVSRLFRLGFGGDKKADRARKLLAAADVPEKESGKAKINTKETYVLKFNEKERNFSFADCCRPIPGDEVMGFINDDGEVEVHALTCPRAQVLKASFGPRIVATRWDKVAGHFLANIRIEGIDRHGILQELTGMISTALNIDIRRLNIEAEKEVFNCDLGVLVSDTLAVEELCKRVLKIQGVRKADRVR</sequence>
<dbReference type="AlphaFoldDB" id="A0A2V1IPV4"/>
<comment type="function">
    <text evidence="2">In eubacteria ppGpp (guanosine 3'-diphosphate 5'-diphosphate) is a mediator of the stringent response that coordinates a variety of cellular activities in response to changes in nutritional abundance.</text>
</comment>
<dbReference type="GO" id="GO:0015969">
    <property type="term" value="P:guanosine tetraphosphate metabolic process"/>
    <property type="evidence" value="ECO:0007669"/>
    <property type="project" value="InterPro"/>
</dbReference>
<dbReference type="CDD" id="cd05399">
    <property type="entry name" value="NT_Rel-Spo_like"/>
    <property type="match status" value="1"/>
</dbReference>
<evidence type="ECO:0000313" key="6">
    <source>
        <dbReference type="Proteomes" id="UP000244905"/>
    </source>
</evidence>
<comment type="similarity">
    <text evidence="2">Belongs to the relA/spoT family.</text>
</comment>
<dbReference type="InterPro" id="IPR007685">
    <property type="entry name" value="RelA_SpoT"/>
</dbReference>
<feature type="domain" description="HD" evidence="3">
    <location>
        <begin position="60"/>
        <end position="160"/>
    </location>
</feature>